<protein>
    <submittedName>
        <fullName evidence="1">Uncharacterized protein</fullName>
    </submittedName>
</protein>
<sequence>MTTQAVGFGPEDQGGGGLFDDFDGTITGARFVPFDYQGTRDPVTAMQLTIDNPDADEPIVEHYPIGGGFVPNPENEQEFVPETPADAERRVSKRCKLAIFSNEAINAGVPASEIVNNVGVFVGLSGHFLKKAIGKGSNSYEVLVLSTVTWPKGKAAGKAKGKATTTTKAARKVDGTGVVDEDKAREVLVAALVANKGTFARKGITMIAFKAAKAAGYGGAERAALVAHICTDAFLDSGGDDWASDETTISA</sequence>
<organism evidence="1">
    <name type="scientific">marine sediment metagenome</name>
    <dbReference type="NCBI Taxonomy" id="412755"/>
    <lineage>
        <taxon>unclassified sequences</taxon>
        <taxon>metagenomes</taxon>
        <taxon>ecological metagenomes</taxon>
    </lineage>
</organism>
<reference evidence="1" key="1">
    <citation type="journal article" date="2015" name="Nature">
        <title>Complex archaea that bridge the gap between prokaryotes and eukaryotes.</title>
        <authorList>
            <person name="Spang A."/>
            <person name="Saw J.H."/>
            <person name="Jorgensen S.L."/>
            <person name="Zaremba-Niedzwiedzka K."/>
            <person name="Martijn J."/>
            <person name="Lind A.E."/>
            <person name="van Eijk R."/>
            <person name="Schleper C."/>
            <person name="Guy L."/>
            <person name="Ettema T.J."/>
        </authorList>
    </citation>
    <scope>NUCLEOTIDE SEQUENCE</scope>
</reference>
<comment type="caution">
    <text evidence="1">The sequence shown here is derived from an EMBL/GenBank/DDBJ whole genome shotgun (WGS) entry which is preliminary data.</text>
</comment>
<gene>
    <name evidence="1" type="ORF">LCGC14_1098990</name>
</gene>
<dbReference type="AlphaFoldDB" id="A0A0F9PT87"/>
<accession>A0A0F9PT87</accession>
<name>A0A0F9PT87_9ZZZZ</name>
<evidence type="ECO:0000313" key="1">
    <source>
        <dbReference type="EMBL" id="KKN04296.1"/>
    </source>
</evidence>
<proteinExistence type="predicted"/>
<dbReference type="EMBL" id="LAZR01004937">
    <property type="protein sequence ID" value="KKN04296.1"/>
    <property type="molecule type" value="Genomic_DNA"/>
</dbReference>